<proteinExistence type="predicted"/>
<evidence type="ECO:0000313" key="1">
    <source>
        <dbReference type="EMBL" id="WKN37229.1"/>
    </source>
</evidence>
<keyword evidence="1" id="KW-0378">Hydrolase</keyword>
<dbReference type="GO" id="GO:0016787">
    <property type="term" value="F:hydrolase activity"/>
    <property type="evidence" value="ECO:0007669"/>
    <property type="project" value="UniProtKB-KW"/>
</dbReference>
<dbReference type="CDD" id="cd08994">
    <property type="entry name" value="GH43_62_32_68_117_130-like"/>
    <property type="match status" value="1"/>
</dbReference>
<gene>
    <name evidence="1" type="ORF">K4G66_00715</name>
</gene>
<reference evidence="1" key="1">
    <citation type="journal article" date="2023" name="Comput. Struct. Biotechnol. J.">
        <title>Discovery of a novel marine Bacteroidetes with a rich repertoire of carbohydrate-active enzymes.</title>
        <authorList>
            <person name="Chen B."/>
            <person name="Liu G."/>
            <person name="Chen Q."/>
            <person name="Wang H."/>
            <person name="Liu L."/>
            <person name="Tang K."/>
        </authorList>
    </citation>
    <scope>NUCLEOTIDE SEQUENCE</scope>
    <source>
        <strain evidence="1">TK19036</strain>
    </source>
</reference>
<dbReference type="AlphaFoldDB" id="A0AA49GTE8"/>
<dbReference type="EMBL" id="CP120682">
    <property type="protein sequence ID" value="WKN37229.1"/>
    <property type="molecule type" value="Genomic_DNA"/>
</dbReference>
<dbReference type="SUPFAM" id="SSF75005">
    <property type="entry name" value="Arabinanase/levansucrase/invertase"/>
    <property type="match status" value="1"/>
</dbReference>
<dbReference type="Gene3D" id="2.115.10.20">
    <property type="entry name" value="Glycosyl hydrolase domain, family 43"/>
    <property type="match status" value="1"/>
</dbReference>
<name>A0AA49GTE8_9BACT</name>
<organism evidence="1">
    <name type="scientific">Roseihalotalea indica</name>
    <dbReference type="NCBI Taxonomy" id="2867963"/>
    <lineage>
        <taxon>Bacteria</taxon>
        <taxon>Pseudomonadati</taxon>
        <taxon>Bacteroidota</taxon>
        <taxon>Cytophagia</taxon>
        <taxon>Cytophagales</taxon>
        <taxon>Catalimonadaceae</taxon>
        <taxon>Roseihalotalea</taxon>
    </lineage>
</organism>
<sequence length="339" mass="38415">MGYTTYAQLSKTTISNGNYQFQPVTKENIFQTEGYYNWGGSILKDPQGMFHLFYSRWKKEYSFSGWLLFSEIAHAVSDQPTGPWQHQETVMKGRGGNGWDAITAHNPKVKYFEGKYYLYYIATRHPNGPLSDDKLKEIAITGGKHPDWKPLREAQRTGVVVASSLTGPWERSDEPLLEPSGPITTLVVNPAITQGGDGRYYLIVKGDKPNETMFIRNQAMAVGDHPDGPFEIQPQAVIDDLDTEDMSLWFDEKEHIFHGVFHAHQFIGHVQSKNGLAWEKGNPFVITPKKIMLQDGSTLVPDRMERPFIYEEKGEPKVLSVAVKKGDESFLVMMPIKKN</sequence>
<dbReference type="InterPro" id="IPR023296">
    <property type="entry name" value="Glyco_hydro_beta-prop_sf"/>
</dbReference>
<protein>
    <submittedName>
        <fullName evidence="1">Glycoside hydrolase family protein</fullName>
    </submittedName>
</protein>
<reference evidence="1" key="2">
    <citation type="journal article" date="2024" name="Antonie Van Leeuwenhoek">
        <title>Roseihalotalea indica gen. nov., sp. nov., a halophilic Bacteroidetes from mesopelagic Southwest Indian Ocean with higher carbohydrate metabolic potential.</title>
        <authorList>
            <person name="Chen B."/>
            <person name="Zhang M."/>
            <person name="Lin D."/>
            <person name="Ye J."/>
            <person name="Tang K."/>
        </authorList>
    </citation>
    <scope>NUCLEOTIDE SEQUENCE</scope>
    <source>
        <strain evidence="1">TK19036</strain>
    </source>
</reference>
<accession>A0AA49GTE8</accession>